<evidence type="ECO:0000313" key="2">
    <source>
        <dbReference type="EMBL" id="MDY5155224.1"/>
    </source>
</evidence>
<reference evidence="2" key="1">
    <citation type="submission" date="2023-10" db="EMBL/GenBank/DDBJ databases">
        <title>Whole Genome based description of the genera Actinobaculum and Actinotignum reveals a complex phylogenetic relationship within the species included in the genus Actinotignum.</title>
        <authorList>
            <person name="Jensen C.S."/>
            <person name="Dargis R."/>
            <person name="Kemp M."/>
            <person name="Christensen J.J."/>
        </authorList>
    </citation>
    <scope>NUCLEOTIDE SEQUENCE</scope>
    <source>
        <strain evidence="2">SLA_B511</strain>
    </source>
</reference>
<gene>
    <name evidence="2" type="ORF">R6G80_05725</name>
</gene>
<dbReference type="EMBL" id="JAWNGC010000006">
    <property type="protein sequence ID" value="MDY5155224.1"/>
    <property type="molecule type" value="Genomic_DNA"/>
</dbReference>
<accession>A0AAW9HYX9</accession>
<sequence>MSTVPANKKSEKLVTIPQASTATSTAFVISHLPPPADKIRMSLSNVFDEKTSGERTPPARIKREPRGKTGSPGTRNAKGEKQARRETKPQRRGTKQPRREAKPREETQPCTTHENYPVTSPRKPWDRVALKATPFRNVWRECKENLNDPLPGDAPQPERFSGGVVLFAIEALLGQRPVNHLKNWMAPEVYQMFVRRCGLGMRLEGKILQRRCPKILRMSVFAPLLRVREIIAVIEDGIRIRAAAFRIEFNRNRWEVVALELG</sequence>
<dbReference type="AlphaFoldDB" id="A0AAW9HYX9"/>
<organism evidence="2 3">
    <name type="scientific">Actinotignum urinale</name>
    <dbReference type="NCBI Taxonomy" id="190146"/>
    <lineage>
        <taxon>Bacteria</taxon>
        <taxon>Bacillati</taxon>
        <taxon>Actinomycetota</taxon>
        <taxon>Actinomycetes</taxon>
        <taxon>Actinomycetales</taxon>
        <taxon>Actinomycetaceae</taxon>
        <taxon>Actinotignum</taxon>
    </lineage>
</organism>
<feature type="compositionally biased region" description="Basic and acidic residues" evidence="1">
    <location>
        <begin position="77"/>
        <end position="89"/>
    </location>
</feature>
<proteinExistence type="predicted"/>
<protein>
    <submittedName>
        <fullName evidence="2">Rv3235 family protein</fullName>
    </submittedName>
</protein>
<dbReference type="Proteomes" id="UP001281731">
    <property type="component" value="Unassembled WGS sequence"/>
</dbReference>
<feature type="region of interest" description="Disordered" evidence="1">
    <location>
        <begin position="1"/>
        <end position="122"/>
    </location>
</feature>
<evidence type="ECO:0000256" key="1">
    <source>
        <dbReference type="SAM" id="MobiDB-lite"/>
    </source>
</evidence>
<feature type="compositionally biased region" description="Polar residues" evidence="1">
    <location>
        <begin position="17"/>
        <end position="27"/>
    </location>
</feature>
<name>A0AAW9HYX9_9ACTO</name>
<evidence type="ECO:0000313" key="3">
    <source>
        <dbReference type="Proteomes" id="UP001281731"/>
    </source>
</evidence>
<comment type="caution">
    <text evidence="2">The sequence shown here is derived from an EMBL/GenBank/DDBJ whole genome shotgun (WGS) entry which is preliminary data.</text>
</comment>
<dbReference type="Pfam" id="PF20060">
    <property type="entry name" value="DUF6459"/>
    <property type="match status" value="1"/>
</dbReference>
<feature type="compositionally biased region" description="Basic and acidic residues" evidence="1">
    <location>
        <begin position="97"/>
        <end position="107"/>
    </location>
</feature>
<dbReference type="InterPro" id="IPR045596">
    <property type="entry name" value="DUF6459"/>
</dbReference>
<feature type="compositionally biased region" description="Polar residues" evidence="1">
    <location>
        <begin position="108"/>
        <end position="118"/>
    </location>
</feature>